<proteinExistence type="predicted"/>
<evidence type="ECO:0000256" key="12">
    <source>
        <dbReference type="ARBA" id="ARBA00023157"/>
    </source>
</evidence>
<accession>D8RTT7</accession>
<dbReference type="HOGENOM" id="CLU_000288_99_2_1"/>
<keyword evidence="18" id="KW-1185">Reference proteome</keyword>
<gene>
    <name evidence="17" type="ORF">SELMODRAFT_174208</name>
</gene>
<evidence type="ECO:0000256" key="9">
    <source>
        <dbReference type="ARBA" id="ARBA00022840"/>
    </source>
</evidence>
<evidence type="ECO:0000256" key="6">
    <source>
        <dbReference type="ARBA" id="ARBA00022729"/>
    </source>
</evidence>
<dbReference type="OrthoDB" id="1668230at2759"/>
<evidence type="ECO:0000256" key="14">
    <source>
        <dbReference type="SAM" id="Phobius"/>
    </source>
</evidence>
<evidence type="ECO:0000256" key="2">
    <source>
        <dbReference type="ARBA" id="ARBA00022475"/>
    </source>
</evidence>
<dbReference type="InParanoid" id="D8RTT7"/>
<keyword evidence="5 14" id="KW-0812">Transmembrane</keyword>
<dbReference type="FunCoup" id="D8RTT7">
    <property type="interactions" value="572"/>
</dbReference>
<dbReference type="SUPFAM" id="SSF56112">
    <property type="entry name" value="Protein kinase-like (PK-like)"/>
    <property type="match status" value="1"/>
</dbReference>
<dbReference type="Pfam" id="PF01476">
    <property type="entry name" value="LysM"/>
    <property type="match status" value="1"/>
</dbReference>
<dbReference type="GO" id="GO:0019199">
    <property type="term" value="F:transmembrane receptor protein kinase activity"/>
    <property type="evidence" value="ECO:0007669"/>
    <property type="project" value="InterPro"/>
</dbReference>
<evidence type="ECO:0000256" key="5">
    <source>
        <dbReference type="ARBA" id="ARBA00022692"/>
    </source>
</evidence>
<organism evidence="18">
    <name type="scientific">Selaginella moellendorffii</name>
    <name type="common">Spikemoss</name>
    <dbReference type="NCBI Taxonomy" id="88036"/>
    <lineage>
        <taxon>Eukaryota</taxon>
        <taxon>Viridiplantae</taxon>
        <taxon>Streptophyta</taxon>
        <taxon>Embryophyta</taxon>
        <taxon>Tracheophyta</taxon>
        <taxon>Lycopodiopsida</taxon>
        <taxon>Selaginellales</taxon>
        <taxon>Selaginellaceae</taxon>
        <taxon>Selaginella</taxon>
    </lineage>
</organism>
<evidence type="ECO:0000313" key="17">
    <source>
        <dbReference type="EMBL" id="EFJ24569.1"/>
    </source>
</evidence>
<dbReference type="InterPro" id="IPR008271">
    <property type="entry name" value="Ser/Thr_kinase_AS"/>
</dbReference>
<evidence type="ECO:0008006" key="19">
    <source>
        <dbReference type="Google" id="ProtNLM"/>
    </source>
</evidence>
<dbReference type="Gene3D" id="1.10.510.10">
    <property type="entry name" value="Transferase(Phosphotransferase) domain 1"/>
    <property type="match status" value="1"/>
</dbReference>
<dbReference type="SMART" id="SM00220">
    <property type="entry name" value="S_TKc"/>
    <property type="match status" value="1"/>
</dbReference>
<keyword evidence="2" id="KW-1003">Cell membrane</keyword>
<protein>
    <recommendedName>
        <fullName evidence="19">Protein kinase domain-containing protein</fullName>
    </recommendedName>
</protein>
<keyword evidence="6" id="KW-0732">Signal</keyword>
<keyword evidence="4" id="KW-0808">Transferase</keyword>
<dbReference type="OMA" id="EICVATE"/>
<dbReference type="Gene3D" id="3.10.350.10">
    <property type="entry name" value="LysM domain"/>
    <property type="match status" value="1"/>
</dbReference>
<comment type="subcellular location">
    <subcellularLocation>
        <location evidence="1">Cell membrane</location>
        <topology evidence="1">Single-pass membrane protein</topology>
    </subcellularLocation>
</comment>
<evidence type="ECO:0000256" key="3">
    <source>
        <dbReference type="ARBA" id="ARBA00022527"/>
    </source>
</evidence>
<keyword evidence="12" id="KW-1015">Disulfide bond</keyword>
<dbReference type="GO" id="GO:0005524">
    <property type="term" value="F:ATP binding"/>
    <property type="evidence" value="ECO:0007669"/>
    <property type="project" value="UniProtKB-UniRule"/>
</dbReference>
<sequence>MFDVWPPAIAIDNNTMFAPSSSNQTSIFVKITCGCSSSSRLYGYTVRIPSPPRDFQGLEWKEAQNNTAPGYSWLLCGCSSNTYPYLVSHVVQNKDTLALLALRYGTNGSDISQLNHIDGNGAFLASGVVYYIPVTTPPGSTEAIAPGLDGGAQEQPVFGGKRRKSRLPLGAVVGIAGSGALVIALALGCAIYSARRCFLREPKEFPVAKTPAFSKELMSKVTNVEKPLVFSYEEIEAATDCFKESKKLGQGAYGSVFHGNLRNQEVAVKRMKATKAKEFMVEIQVLCKAHHFNLVELIGYASCDEELFLVYEFAENRSLSDRLHEPLSKGYTPLSWVTRVQIALDAARGLEYIHDHTKQHYLHRDIKSSNILLDGSFRAKIADFGLAKLIEQGEENGILTRIVGTFGYLAPEYMRNGHATTKSDVYSFGVVLFELITGQEAISKSRLHIPSTPERRSLISVMLSALKDATPVSIGRLRDVADPTLDNTYPSECLHKVSVLGKQCVEEDPLLRPDMKQVVFTLSHVLFNSIEWEATLAGNSQVFSGIMQGR</sequence>
<evidence type="ECO:0000259" key="15">
    <source>
        <dbReference type="PROSITE" id="PS50011"/>
    </source>
</evidence>
<dbReference type="CDD" id="cd00118">
    <property type="entry name" value="LysM"/>
    <property type="match status" value="1"/>
</dbReference>
<dbReference type="PROSITE" id="PS51782">
    <property type="entry name" value="LYSM"/>
    <property type="match status" value="1"/>
</dbReference>
<name>D8RTT7_SELML</name>
<evidence type="ECO:0000256" key="11">
    <source>
        <dbReference type="ARBA" id="ARBA00023136"/>
    </source>
</evidence>
<dbReference type="InterPro" id="IPR011009">
    <property type="entry name" value="Kinase-like_dom_sf"/>
</dbReference>
<evidence type="ECO:0000256" key="1">
    <source>
        <dbReference type="ARBA" id="ARBA00004162"/>
    </source>
</evidence>
<dbReference type="GO" id="GO:0005886">
    <property type="term" value="C:plasma membrane"/>
    <property type="evidence" value="ECO:0007669"/>
    <property type="project" value="UniProtKB-SubCell"/>
</dbReference>
<dbReference type="InterPro" id="IPR017441">
    <property type="entry name" value="Protein_kinase_ATP_BS"/>
</dbReference>
<keyword evidence="10 14" id="KW-1133">Transmembrane helix</keyword>
<evidence type="ECO:0000256" key="13">
    <source>
        <dbReference type="PROSITE-ProRule" id="PRU10141"/>
    </source>
</evidence>
<feature type="transmembrane region" description="Helical" evidence="14">
    <location>
        <begin position="169"/>
        <end position="194"/>
    </location>
</feature>
<dbReference type="InterPro" id="IPR001245">
    <property type="entry name" value="Ser-Thr/Tyr_kinase_cat_dom"/>
</dbReference>
<dbReference type="PANTHER" id="PTHR46204:SF8">
    <property type="entry name" value="PROTEIN KINASE DOMAIN-CONTAINING PROTEIN"/>
    <property type="match status" value="1"/>
</dbReference>
<evidence type="ECO:0000259" key="16">
    <source>
        <dbReference type="PROSITE" id="PS51782"/>
    </source>
</evidence>
<keyword evidence="9 13" id="KW-0067">ATP-binding</keyword>
<dbReference type="InterPro" id="IPR036779">
    <property type="entry name" value="LysM_dom_sf"/>
</dbReference>
<dbReference type="Gene3D" id="3.30.200.20">
    <property type="entry name" value="Phosphorylase Kinase, domain 1"/>
    <property type="match status" value="1"/>
</dbReference>
<dbReference type="PROSITE" id="PS00108">
    <property type="entry name" value="PROTEIN_KINASE_ST"/>
    <property type="match status" value="1"/>
</dbReference>
<feature type="binding site" evidence="13">
    <location>
        <position position="269"/>
    </location>
    <ligand>
        <name>ATP</name>
        <dbReference type="ChEBI" id="CHEBI:30616"/>
    </ligand>
</feature>
<dbReference type="InterPro" id="IPR044812">
    <property type="entry name" value="CERK1/LYK3-like"/>
</dbReference>
<evidence type="ECO:0000256" key="8">
    <source>
        <dbReference type="ARBA" id="ARBA00022777"/>
    </source>
</evidence>
<dbReference type="FunFam" id="1.10.510.10:FF:000468">
    <property type="entry name" value="PTI1-like tyrosine-protein kinase 3"/>
    <property type="match status" value="1"/>
</dbReference>
<dbReference type="Gramene" id="EFJ24569">
    <property type="protein sequence ID" value="EFJ24569"/>
    <property type="gene ID" value="SELMODRAFT_174208"/>
</dbReference>
<evidence type="ECO:0000256" key="4">
    <source>
        <dbReference type="ARBA" id="ARBA00022679"/>
    </source>
</evidence>
<evidence type="ECO:0000256" key="7">
    <source>
        <dbReference type="ARBA" id="ARBA00022741"/>
    </source>
</evidence>
<dbReference type="AlphaFoldDB" id="D8RTT7"/>
<dbReference type="GO" id="GO:0004674">
    <property type="term" value="F:protein serine/threonine kinase activity"/>
    <property type="evidence" value="ECO:0007669"/>
    <property type="project" value="UniProtKB-KW"/>
</dbReference>
<dbReference type="PROSITE" id="PS50011">
    <property type="entry name" value="PROTEIN_KINASE_DOM"/>
    <property type="match status" value="1"/>
</dbReference>
<dbReference type="KEGG" id="smo:SELMODRAFT_174208"/>
<evidence type="ECO:0000313" key="18">
    <source>
        <dbReference type="Proteomes" id="UP000001514"/>
    </source>
</evidence>
<dbReference type="PANTHER" id="PTHR46204">
    <property type="entry name" value="CHITIN ELICITOR RECEPTOR KINASE 1-RELATED"/>
    <property type="match status" value="1"/>
</dbReference>
<evidence type="ECO:0000256" key="10">
    <source>
        <dbReference type="ARBA" id="ARBA00022989"/>
    </source>
</evidence>
<feature type="domain" description="LysM" evidence="16">
    <location>
        <begin position="87"/>
        <end position="132"/>
    </location>
</feature>
<dbReference type="GO" id="GO:0045087">
    <property type="term" value="P:innate immune response"/>
    <property type="evidence" value="ECO:0007669"/>
    <property type="project" value="InterPro"/>
</dbReference>
<dbReference type="Pfam" id="PF07714">
    <property type="entry name" value="PK_Tyr_Ser-Thr"/>
    <property type="match status" value="1"/>
</dbReference>
<dbReference type="Proteomes" id="UP000001514">
    <property type="component" value="Unassembled WGS sequence"/>
</dbReference>
<dbReference type="EMBL" id="GL377589">
    <property type="protein sequence ID" value="EFJ24569.1"/>
    <property type="molecule type" value="Genomic_DNA"/>
</dbReference>
<dbReference type="InterPro" id="IPR018392">
    <property type="entry name" value="LysM"/>
</dbReference>
<dbReference type="eggNOG" id="ENOG502QR6F">
    <property type="taxonomic scope" value="Eukaryota"/>
</dbReference>
<dbReference type="InterPro" id="IPR000719">
    <property type="entry name" value="Prot_kinase_dom"/>
</dbReference>
<keyword evidence="8" id="KW-0418">Kinase</keyword>
<keyword evidence="7 13" id="KW-0547">Nucleotide-binding</keyword>
<keyword evidence="3" id="KW-0723">Serine/threonine-protein kinase</keyword>
<keyword evidence="11 14" id="KW-0472">Membrane</keyword>
<dbReference type="SUPFAM" id="SSF54106">
    <property type="entry name" value="LysM domain"/>
    <property type="match status" value="1"/>
</dbReference>
<dbReference type="CDD" id="cd14066">
    <property type="entry name" value="STKc_IRAK"/>
    <property type="match status" value="1"/>
</dbReference>
<feature type="domain" description="Protein kinase" evidence="15">
    <location>
        <begin position="242"/>
        <end position="527"/>
    </location>
</feature>
<reference evidence="17 18" key="1">
    <citation type="journal article" date="2011" name="Science">
        <title>The Selaginella genome identifies genetic changes associated with the evolution of vascular plants.</title>
        <authorList>
            <person name="Banks J.A."/>
            <person name="Nishiyama T."/>
            <person name="Hasebe M."/>
            <person name="Bowman J.L."/>
            <person name="Gribskov M."/>
            <person name="dePamphilis C."/>
            <person name="Albert V.A."/>
            <person name="Aono N."/>
            <person name="Aoyama T."/>
            <person name="Ambrose B.A."/>
            <person name="Ashton N.W."/>
            <person name="Axtell M.J."/>
            <person name="Barker E."/>
            <person name="Barker M.S."/>
            <person name="Bennetzen J.L."/>
            <person name="Bonawitz N.D."/>
            <person name="Chapple C."/>
            <person name="Cheng C."/>
            <person name="Correa L.G."/>
            <person name="Dacre M."/>
            <person name="DeBarry J."/>
            <person name="Dreyer I."/>
            <person name="Elias M."/>
            <person name="Engstrom E.M."/>
            <person name="Estelle M."/>
            <person name="Feng L."/>
            <person name="Finet C."/>
            <person name="Floyd S.K."/>
            <person name="Frommer W.B."/>
            <person name="Fujita T."/>
            <person name="Gramzow L."/>
            <person name="Gutensohn M."/>
            <person name="Harholt J."/>
            <person name="Hattori M."/>
            <person name="Heyl A."/>
            <person name="Hirai T."/>
            <person name="Hiwatashi Y."/>
            <person name="Ishikawa M."/>
            <person name="Iwata M."/>
            <person name="Karol K.G."/>
            <person name="Koehler B."/>
            <person name="Kolukisaoglu U."/>
            <person name="Kubo M."/>
            <person name="Kurata T."/>
            <person name="Lalonde S."/>
            <person name="Li K."/>
            <person name="Li Y."/>
            <person name="Litt A."/>
            <person name="Lyons E."/>
            <person name="Manning G."/>
            <person name="Maruyama T."/>
            <person name="Michael T.P."/>
            <person name="Mikami K."/>
            <person name="Miyazaki S."/>
            <person name="Morinaga S."/>
            <person name="Murata T."/>
            <person name="Mueller-Roeber B."/>
            <person name="Nelson D.R."/>
            <person name="Obara M."/>
            <person name="Oguri Y."/>
            <person name="Olmstead R.G."/>
            <person name="Onodera N."/>
            <person name="Petersen B.L."/>
            <person name="Pils B."/>
            <person name="Prigge M."/>
            <person name="Rensing S.A."/>
            <person name="Riano-Pachon D.M."/>
            <person name="Roberts A.W."/>
            <person name="Sato Y."/>
            <person name="Scheller H.V."/>
            <person name="Schulz B."/>
            <person name="Schulz C."/>
            <person name="Shakirov E.V."/>
            <person name="Shibagaki N."/>
            <person name="Shinohara N."/>
            <person name="Shippen D.E."/>
            <person name="Soerensen I."/>
            <person name="Sotooka R."/>
            <person name="Sugimoto N."/>
            <person name="Sugita M."/>
            <person name="Sumikawa N."/>
            <person name="Tanurdzic M."/>
            <person name="Theissen G."/>
            <person name="Ulvskov P."/>
            <person name="Wakazuki S."/>
            <person name="Weng J.K."/>
            <person name="Willats W.W."/>
            <person name="Wipf D."/>
            <person name="Wolf P.G."/>
            <person name="Yang L."/>
            <person name="Zimmer A.D."/>
            <person name="Zhu Q."/>
            <person name="Mitros T."/>
            <person name="Hellsten U."/>
            <person name="Loque D."/>
            <person name="Otillar R."/>
            <person name="Salamov A."/>
            <person name="Schmutz J."/>
            <person name="Shapiro H."/>
            <person name="Lindquist E."/>
            <person name="Lucas S."/>
            <person name="Rokhsar D."/>
            <person name="Grigoriev I.V."/>
        </authorList>
    </citation>
    <scope>NUCLEOTIDE SEQUENCE [LARGE SCALE GENOMIC DNA]</scope>
</reference>
<dbReference type="PROSITE" id="PS00107">
    <property type="entry name" value="PROTEIN_KINASE_ATP"/>
    <property type="match status" value="1"/>
</dbReference>